<dbReference type="Proteomes" id="UP001465668">
    <property type="component" value="Unassembled WGS sequence"/>
</dbReference>
<evidence type="ECO:0000256" key="1">
    <source>
        <dbReference type="SAM" id="SignalP"/>
    </source>
</evidence>
<evidence type="ECO:0000313" key="2">
    <source>
        <dbReference type="EMBL" id="KAK9773299.1"/>
    </source>
</evidence>
<gene>
    <name evidence="2" type="ORF">SCAR479_10028</name>
</gene>
<feature type="chain" id="PRO_5045673420" evidence="1">
    <location>
        <begin position="17"/>
        <end position="235"/>
    </location>
</feature>
<comment type="caution">
    <text evidence="2">The sequence shown here is derived from an EMBL/GenBank/DDBJ whole genome shotgun (WGS) entry which is preliminary data.</text>
</comment>
<reference evidence="2 3" key="1">
    <citation type="submission" date="2024-02" db="EMBL/GenBank/DDBJ databases">
        <title>First draft genome assembly of two strains of Seiridium cardinale.</title>
        <authorList>
            <person name="Emiliani G."/>
            <person name="Scali E."/>
        </authorList>
    </citation>
    <scope>NUCLEOTIDE SEQUENCE [LARGE SCALE GENOMIC DNA]</scope>
    <source>
        <strain evidence="2 3">BM-138-000479</strain>
    </source>
</reference>
<keyword evidence="3" id="KW-1185">Reference proteome</keyword>
<sequence length="235" mass="24419">MAEIIFSLLLRGVTLAVDLAHDGPTPSLDIVGGTGVGTGLPNVCIVHMFGTPPSSDVRLGFVTVNCDGDTSYYAMDNYANEGNNAISDSRVGDFAFSFAGPGTGRNWIGSVGFESDVYSANVCGGGSCTVSKTIDLSTVQHGTESTSAGALTTDCEDRELYILFVSTTGEDGGAISGPMAKMVPGYRTTSGPDGFEYTANMPAGSWYHVGMPYIGKAVGCPEGSKRSLKYGAREE</sequence>
<feature type="signal peptide" evidence="1">
    <location>
        <begin position="1"/>
        <end position="16"/>
    </location>
</feature>
<dbReference type="EMBL" id="JARVKM010000052">
    <property type="protein sequence ID" value="KAK9773299.1"/>
    <property type="molecule type" value="Genomic_DNA"/>
</dbReference>
<name>A0ABR2XHL2_9PEZI</name>
<protein>
    <submittedName>
        <fullName evidence="2">Uncharacterized protein</fullName>
    </submittedName>
</protein>
<organism evidence="2 3">
    <name type="scientific">Seiridium cardinale</name>
    <dbReference type="NCBI Taxonomy" id="138064"/>
    <lineage>
        <taxon>Eukaryota</taxon>
        <taxon>Fungi</taxon>
        <taxon>Dikarya</taxon>
        <taxon>Ascomycota</taxon>
        <taxon>Pezizomycotina</taxon>
        <taxon>Sordariomycetes</taxon>
        <taxon>Xylariomycetidae</taxon>
        <taxon>Amphisphaeriales</taxon>
        <taxon>Sporocadaceae</taxon>
        <taxon>Seiridium</taxon>
    </lineage>
</organism>
<proteinExistence type="predicted"/>
<evidence type="ECO:0000313" key="3">
    <source>
        <dbReference type="Proteomes" id="UP001465668"/>
    </source>
</evidence>
<keyword evidence="1" id="KW-0732">Signal</keyword>
<accession>A0ABR2XHL2</accession>